<reference evidence="6" key="1">
    <citation type="journal article" date="2019" name="Int. J. Syst. Evol. Microbiol.">
        <title>The Global Catalogue of Microorganisms (GCM) 10K type strain sequencing project: providing services to taxonomists for standard genome sequencing and annotation.</title>
        <authorList>
            <consortium name="The Broad Institute Genomics Platform"/>
            <consortium name="The Broad Institute Genome Sequencing Center for Infectious Disease"/>
            <person name="Wu L."/>
            <person name="Ma J."/>
        </authorList>
    </citation>
    <scope>NUCLEOTIDE SEQUENCE [LARGE SCALE GENOMIC DNA]</scope>
    <source>
        <strain evidence="6">KLKA75</strain>
    </source>
</reference>
<dbReference type="Pfam" id="PF13193">
    <property type="entry name" value="AMP-binding_C"/>
    <property type="match status" value="1"/>
</dbReference>
<comment type="similarity">
    <text evidence="1">Belongs to the ATP-dependent AMP-binding enzyme family.</text>
</comment>
<sequence>MTGRPEVINAEHRRYHELGWWRRETFLDDLDRWAREAPDRLAVVGHCWETSRGPDRLLTYADLHDAVNRCAAGLAELGVRRGDRVAMQLVNQWQTTVLALGCGRIGAVVVPYFIATGASDTEWILRRSGARVAVTIDGVRGLEPAAVIAGMRDRLPDLRHLVVVGENVPEGALRFDEALLAPSVRLDDLDLERPGPDDLFQIMYTSGTTGRPKGVRHSFNTLYAMARGYVDPLGLTGEDVMTTPCVVGGQGGWLYGMLAPLLAGGTAVWADAFDAADLLDLAHDYGITVAYITPSVLGDFIEEQDANPRKVRLRYLVSGSLPIPPAMPARVHEVFGLPLLPLWGMTENGGVTIGRPGDPDDIAVHSDGRPVDWMEVRLVGDDGRPVPEGQPGRLEVRGANMCLGYQDDDALFAASLHDGWFATGDLARPDGRAGIKIVGRVKDMVNRGGVHVPGVAVEGVLREHPNVAEVAVVGEPDPVLGERVVAVVVPAGEPPTLDDLRDLARTAGLTRGFEPDRLELVEELPKTPTGKVRKRDIEEALARRAADPAAR</sequence>
<dbReference type="InterPro" id="IPR000873">
    <property type="entry name" value="AMP-dep_synth/lig_dom"/>
</dbReference>
<dbReference type="InterPro" id="IPR042099">
    <property type="entry name" value="ANL_N_sf"/>
</dbReference>
<keyword evidence="6" id="KW-1185">Reference proteome</keyword>
<protein>
    <submittedName>
        <fullName evidence="5">AMP-binding protein</fullName>
    </submittedName>
</protein>
<organism evidence="5 6">
    <name type="scientific">Actinomadura gamaensis</name>
    <dbReference type="NCBI Taxonomy" id="1763541"/>
    <lineage>
        <taxon>Bacteria</taxon>
        <taxon>Bacillati</taxon>
        <taxon>Actinomycetota</taxon>
        <taxon>Actinomycetes</taxon>
        <taxon>Streptosporangiales</taxon>
        <taxon>Thermomonosporaceae</taxon>
        <taxon>Actinomadura</taxon>
    </lineage>
</organism>
<dbReference type="EMBL" id="JBHSIT010000001">
    <property type="protein sequence ID" value="MFC4905995.1"/>
    <property type="molecule type" value="Genomic_DNA"/>
</dbReference>
<name>A0ABV9TRZ9_9ACTN</name>
<dbReference type="InterPro" id="IPR020845">
    <property type="entry name" value="AMP-binding_CS"/>
</dbReference>
<evidence type="ECO:0000259" key="3">
    <source>
        <dbReference type="Pfam" id="PF00501"/>
    </source>
</evidence>
<dbReference type="Pfam" id="PF00501">
    <property type="entry name" value="AMP-binding"/>
    <property type="match status" value="1"/>
</dbReference>
<proteinExistence type="inferred from homology"/>
<evidence type="ECO:0000313" key="5">
    <source>
        <dbReference type="EMBL" id="MFC4905995.1"/>
    </source>
</evidence>
<dbReference type="InterPro" id="IPR025110">
    <property type="entry name" value="AMP-bd_C"/>
</dbReference>
<dbReference type="RefSeq" id="WP_378251721.1">
    <property type="nucleotide sequence ID" value="NZ_JBHSIT010000001.1"/>
</dbReference>
<dbReference type="PROSITE" id="PS00455">
    <property type="entry name" value="AMP_BINDING"/>
    <property type="match status" value="1"/>
</dbReference>
<dbReference type="SUPFAM" id="SSF56801">
    <property type="entry name" value="Acetyl-CoA synthetase-like"/>
    <property type="match status" value="1"/>
</dbReference>
<dbReference type="PANTHER" id="PTHR43201">
    <property type="entry name" value="ACYL-COA SYNTHETASE"/>
    <property type="match status" value="1"/>
</dbReference>
<evidence type="ECO:0000259" key="4">
    <source>
        <dbReference type="Pfam" id="PF13193"/>
    </source>
</evidence>
<accession>A0ABV9TRZ9</accession>
<dbReference type="Gene3D" id="3.30.300.30">
    <property type="match status" value="1"/>
</dbReference>
<keyword evidence="2" id="KW-0436">Ligase</keyword>
<feature type="domain" description="AMP-binding enzyme C-terminal" evidence="4">
    <location>
        <begin position="457"/>
        <end position="531"/>
    </location>
</feature>
<dbReference type="InterPro" id="IPR045851">
    <property type="entry name" value="AMP-bd_C_sf"/>
</dbReference>
<feature type="domain" description="AMP-dependent synthetase/ligase" evidence="3">
    <location>
        <begin position="30"/>
        <end position="405"/>
    </location>
</feature>
<evidence type="ECO:0000256" key="1">
    <source>
        <dbReference type="ARBA" id="ARBA00006432"/>
    </source>
</evidence>
<evidence type="ECO:0000313" key="6">
    <source>
        <dbReference type="Proteomes" id="UP001595872"/>
    </source>
</evidence>
<dbReference type="Gene3D" id="3.40.50.12780">
    <property type="entry name" value="N-terminal domain of ligase-like"/>
    <property type="match status" value="1"/>
</dbReference>
<dbReference type="PANTHER" id="PTHR43201:SF5">
    <property type="entry name" value="MEDIUM-CHAIN ACYL-COA LIGASE ACSF2, MITOCHONDRIAL"/>
    <property type="match status" value="1"/>
</dbReference>
<evidence type="ECO:0000256" key="2">
    <source>
        <dbReference type="ARBA" id="ARBA00022598"/>
    </source>
</evidence>
<comment type="caution">
    <text evidence="5">The sequence shown here is derived from an EMBL/GenBank/DDBJ whole genome shotgun (WGS) entry which is preliminary data.</text>
</comment>
<gene>
    <name evidence="5" type="ORF">ACFPCY_01560</name>
</gene>
<dbReference type="Proteomes" id="UP001595872">
    <property type="component" value="Unassembled WGS sequence"/>
</dbReference>